<evidence type="ECO:0000256" key="5">
    <source>
        <dbReference type="ARBA" id="ARBA00023004"/>
    </source>
</evidence>
<dbReference type="InterPro" id="IPR006638">
    <property type="entry name" value="Elp3/MiaA/NifB-like_rSAM"/>
</dbReference>
<evidence type="ECO:0000256" key="1">
    <source>
        <dbReference type="ARBA" id="ARBA00001966"/>
    </source>
</evidence>
<dbReference type="InterPro" id="IPR010722">
    <property type="entry name" value="BATS_dom"/>
</dbReference>
<dbReference type="SFLD" id="SFLDG01082">
    <property type="entry name" value="B12-binding_domain_containing"/>
    <property type="match status" value="1"/>
</dbReference>
<accession>A0ABS4EZI1</accession>
<keyword evidence="10" id="KW-1185">Reference proteome</keyword>
<evidence type="ECO:0000256" key="3">
    <source>
        <dbReference type="ARBA" id="ARBA00022691"/>
    </source>
</evidence>
<dbReference type="PANTHER" id="PTHR43726">
    <property type="entry name" value="3-METHYLORNITHINE SYNTHASE"/>
    <property type="match status" value="1"/>
</dbReference>
<dbReference type="SMART" id="SM00876">
    <property type="entry name" value="BATS"/>
    <property type="match status" value="1"/>
</dbReference>
<dbReference type="InterPro" id="IPR058240">
    <property type="entry name" value="rSAM_sf"/>
</dbReference>
<gene>
    <name evidence="9" type="ORF">J2Z53_000988</name>
</gene>
<organism evidence="9 10">
    <name type="scientific">Clostridium moniliforme</name>
    <dbReference type="NCBI Taxonomy" id="39489"/>
    <lineage>
        <taxon>Bacteria</taxon>
        <taxon>Bacillati</taxon>
        <taxon>Bacillota</taxon>
        <taxon>Clostridia</taxon>
        <taxon>Eubacteriales</taxon>
        <taxon>Clostridiaceae</taxon>
        <taxon>Clostridium</taxon>
    </lineage>
</organism>
<dbReference type="PANTHER" id="PTHR43726:SF1">
    <property type="entry name" value="BIOTIN SYNTHASE"/>
    <property type="match status" value="1"/>
</dbReference>
<dbReference type="SFLD" id="SFLDG01280">
    <property type="entry name" value="HydE/PylB-like"/>
    <property type="match status" value="1"/>
</dbReference>
<evidence type="ECO:0000313" key="10">
    <source>
        <dbReference type="Proteomes" id="UP000783390"/>
    </source>
</evidence>
<dbReference type="SFLD" id="SFLDG01060">
    <property type="entry name" value="BATS_domain_containing"/>
    <property type="match status" value="1"/>
</dbReference>
<reference evidence="9 10" key="1">
    <citation type="submission" date="2021-03" db="EMBL/GenBank/DDBJ databases">
        <title>Genomic Encyclopedia of Type Strains, Phase IV (KMG-IV): sequencing the most valuable type-strain genomes for metagenomic binning, comparative biology and taxonomic classification.</title>
        <authorList>
            <person name="Goeker M."/>
        </authorList>
    </citation>
    <scope>NUCLEOTIDE SEQUENCE [LARGE SCALE GENOMIC DNA]</scope>
    <source>
        <strain evidence="9 10">DSM 3984</strain>
    </source>
</reference>
<dbReference type="CDD" id="cd01335">
    <property type="entry name" value="Radical_SAM"/>
    <property type="match status" value="1"/>
</dbReference>
<dbReference type="Pfam" id="PF04055">
    <property type="entry name" value="Radical_SAM"/>
    <property type="match status" value="1"/>
</dbReference>
<dbReference type="GO" id="GO:0004076">
    <property type="term" value="F:biotin synthase activity"/>
    <property type="evidence" value="ECO:0007669"/>
    <property type="project" value="UniProtKB-EC"/>
</dbReference>
<dbReference type="SUPFAM" id="SSF102114">
    <property type="entry name" value="Radical SAM enzymes"/>
    <property type="match status" value="1"/>
</dbReference>
<feature type="domain" description="Radical SAM core" evidence="8">
    <location>
        <begin position="55"/>
        <end position="292"/>
    </location>
</feature>
<dbReference type="EC" id="2.8.1.6" evidence="9"/>
<evidence type="ECO:0000256" key="4">
    <source>
        <dbReference type="ARBA" id="ARBA00022723"/>
    </source>
</evidence>
<dbReference type="InterPro" id="IPR034422">
    <property type="entry name" value="HydE/PylB-like"/>
</dbReference>
<proteinExistence type="predicted"/>
<comment type="cofactor">
    <cofactor evidence="7">
        <name>[2Fe-2S] cluster</name>
        <dbReference type="ChEBI" id="CHEBI:190135"/>
    </cofactor>
</comment>
<dbReference type="PROSITE" id="PS51918">
    <property type="entry name" value="RADICAL_SAM"/>
    <property type="match status" value="1"/>
</dbReference>
<comment type="caution">
    <text evidence="9">The sequence shown here is derived from an EMBL/GenBank/DDBJ whole genome shotgun (WGS) entry which is preliminary data.</text>
</comment>
<dbReference type="NCBIfam" id="TIGR03956">
    <property type="entry name" value="rSAM_HydE"/>
    <property type="match status" value="1"/>
</dbReference>
<dbReference type="EMBL" id="JAGGJZ010000002">
    <property type="protein sequence ID" value="MBP1889407.1"/>
    <property type="molecule type" value="Genomic_DNA"/>
</dbReference>
<comment type="cofactor">
    <cofactor evidence="1">
        <name>[4Fe-4S] cluster</name>
        <dbReference type="ChEBI" id="CHEBI:49883"/>
    </cofactor>
</comment>
<dbReference type="Proteomes" id="UP000783390">
    <property type="component" value="Unassembled WGS sequence"/>
</dbReference>
<evidence type="ECO:0000256" key="2">
    <source>
        <dbReference type="ARBA" id="ARBA00022485"/>
    </source>
</evidence>
<dbReference type="InterPro" id="IPR007197">
    <property type="entry name" value="rSAM"/>
</dbReference>
<evidence type="ECO:0000256" key="6">
    <source>
        <dbReference type="ARBA" id="ARBA00023014"/>
    </source>
</evidence>
<evidence type="ECO:0000259" key="8">
    <source>
        <dbReference type="PROSITE" id="PS51918"/>
    </source>
</evidence>
<dbReference type="PIRSF" id="PIRSF004762">
    <property type="entry name" value="CHP00423"/>
    <property type="match status" value="1"/>
</dbReference>
<keyword evidence="4" id="KW-0479">Metal-binding</keyword>
<dbReference type="SFLD" id="SFLDS00029">
    <property type="entry name" value="Radical_SAM"/>
    <property type="match status" value="1"/>
</dbReference>
<dbReference type="Gene3D" id="3.20.20.70">
    <property type="entry name" value="Aldolase class I"/>
    <property type="match status" value="1"/>
</dbReference>
<evidence type="ECO:0000256" key="7">
    <source>
        <dbReference type="ARBA" id="ARBA00034078"/>
    </source>
</evidence>
<dbReference type="SMART" id="SM00729">
    <property type="entry name" value="Elp3"/>
    <property type="match status" value="1"/>
</dbReference>
<keyword evidence="2" id="KW-0004">4Fe-4S</keyword>
<keyword evidence="5" id="KW-0408">Iron</keyword>
<keyword evidence="3" id="KW-0949">S-adenosyl-L-methionine</keyword>
<dbReference type="InterPro" id="IPR013785">
    <property type="entry name" value="Aldolase_TIM"/>
</dbReference>
<keyword evidence="6" id="KW-0411">Iron-sulfur</keyword>
<dbReference type="SFLD" id="SFLDF00348">
    <property type="entry name" value="FeFe_hydrogenase_maturase_(Hyd"/>
    <property type="match status" value="1"/>
</dbReference>
<name>A0ABS4EZI1_9CLOT</name>
<evidence type="ECO:0000313" key="9">
    <source>
        <dbReference type="EMBL" id="MBP1889407.1"/>
    </source>
</evidence>
<dbReference type="InterPro" id="IPR024021">
    <property type="entry name" value="FeFe-hyd_HydE_rSAM"/>
</dbReference>
<keyword evidence="9" id="KW-0808">Transferase</keyword>
<protein>
    <submittedName>
        <fullName evidence="9">Biotin synthase</fullName>
        <ecNumber evidence="9">2.8.1.6</ecNumber>
    </submittedName>
</protein>
<sequence length="360" mass="41269">MKGKVMKVINIIDKLYKEHNAKREELLYLLDNITEEEEQYLAKKANEIRTQNYGNKVYMRGLIEFTNYCKMNCCYCGIRRDNKNADRYRLTFDEIISCTDLGDKLGYKTFVLQGGEDSYFTDDKMVEIIKEIKRRHPENAITLSIGERSYESYKKMFEAGADRYLLRHETATKKLYEKLHPGASFENRRECLNNLKEIGYQIGAGFMVGLPDQTNEDLVNDLMYVKELKPHMCGIGPFIPQKDTPLGHEKGGTLEKTVIMLSLVRLLLPDLLLPATTALGTIDPIGREKGIKAGANVVMPNLSPTDVRDKYALYDGKICTGDEAAECRMCIANRMKRFGYEVEVARGDNVTWEKNNLKKY</sequence>